<feature type="transmembrane region" description="Helical" evidence="2">
    <location>
        <begin position="107"/>
        <end position="123"/>
    </location>
</feature>
<keyword evidence="4" id="KW-1185">Reference proteome</keyword>
<accession>A0A4P9YVW2</accession>
<evidence type="ECO:0000313" key="3">
    <source>
        <dbReference type="EMBL" id="RKP24044.1"/>
    </source>
</evidence>
<evidence type="ECO:0000256" key="2">
    <source>
        <dbReference type="SAM" id="Phobius"/>
    </source>
</evidence>
<organism evidence="3 4">
    <name type="scientific">Syncephalis pseudoplumigaleata</name>
    <dbReference type="NCBI Taxonomy" id="1712513"/>
    <lineage>
        <taxon>Eukaryota</taxon>
        <taxon>Fungi</taxon>
        <taxon>Fungi incertae sedis</taxon>
        <taxon>Zoopagomycota</taxon>
        <taxon>Zoopagomycotina</taxon>
        <taxon>Zoopagomycetes</taxon>
        <taxon>Zoopagales</taxon>
        <taxon>Piptocephalidaceae</taxon>
        <taxon>Syncephalis</taxon>
    </lineage>
</organism>
<feature type="compositionally biased region" description="Polar residues" evidence="1">
    <location>
        <begin position="1"/>
        <end position="11"/>
    </location>
</feature>
<dbReference type="Proteomes" id="UP000278143">
    <property type="component" value="Unassembled WGS sequence"/>
</dbReference>
<dbReference type="AlphaFoldDB" id="A0A4P9YVW2"/>
<protein>
    <submittedName>
        <fullName evidence="3">Uncharacterized protein</fullName>
    </submittedName>
</protein>
<gene>
    <name evidence="3" type="ORF">SYNPS1DRAFT_30189</name>
</gene>
<keyword evidence="2" id="KW-1133">Transmembrane helix</keyword>
<feature type="region of interest" description="Disordered" evidence="1">
    <location>
        <begin position="1"/>
        <end position="97"/>
    </location>
</feature>
<keyword evidence="2" id="KW-0472">Membrane</keyword>
<dbReference type="OrthoDB" id="5598717at2759"/>
<evidence type="ECO:0000313" key="4">
    <source>
        <dbReference type="Proteomes" id="UP000278143"/>
    </source>
</evidence>
<evidence type="ECO:0000256" key="1">
    <source>
        <dbReference type="SAM" id="MobiDB-lite"/>
    </source>
</evidence>
<dbReference type="EMBL" id="KZ990487">
    <property type="protein sequence ID" value="RKP24044.1"/>
    <property type="molecule type" value="Genomic_DNA"/>
</dbReference>
<name>A0A4P9YVW2_9FUNG</name>
<keyword evidence="2" id="KW-0812">Transmembrane</keyword>
<feature type="compositionally biased region" description="Acidic residues" evidence="1">
    <location>
        <begin position="86"/>
        <end position="95"/>
    </location>
</feature>
<feature type="transmembrane region" description="Helical" evidence="2">
    <location>
        <begin position="135"/>
        <end position="153"/>
    </location>
</feature>
<sequence length="162" mass="17047">MASSTTNSQDIRPTKEDAAPLDEALGSTSDFPPLPTQKDASPPSPPPPPSNGESYAQAAKHNIASESEDAAPGQPRKRSRSQPYAEPEEPEDDDAISTARATTAAKTWFGVGVVAAVIGRVLLNRNGHHSGSRSLMVGGAITAFLSGLSWVWLRRSATSRAK</sequence>
<reference evidence="4" key="1">
    <citation type="journal article" date="2018" name="Nat. Microbiol.">
        <title>Leveraging single-cell genomics to expand the fungal tree of life.</title>
        <authorList>
            <person name="Ahrendt S.R."/>
            <person name="Quandt C.A."/>
            <person name="Ciobanu D."/>
            <person name="Clum A."/>
            <person name="Salamov A."/>
            <person name="Andreopoulos B."/>
            <person name="Cheng J.F."/>
            <person name="Woyke T."/>
            <person name="Pelin A."/>
            <person name="Henrissat B."/>
            <person name="Reynolds N.K."/>
            <person name="Benny G.L."/>
            <person name="Smith M.E."/>
            <person name="James T.Y."/>
            <person name="Grigoriev I.V."/>
        </authorList>
    </citation>
    <scope>NUCLEOTIDE SEQUENCE [LARGE SCALE GENOMIC DNA]</scope>
    <source>
        <strain evidence="4">Benny S71-1</strain>
    </source>
</reference>
<proteinExistence type="predicted"/>